<gene>
    <name evidence="6" type="ORF">NEMVEDRAFT_v1g209624</name>
</gene>
<feature type="region of interest" description="Disordered" evidence="3">
    <location>
        <begin position="1"/>
        <end position="21"/>
    </location>
</feature>
<dbReference type="Gene3D" id="2.10.25.10">
    <property type="entry name" value="Laminin"/>
    <property type="match status" value="1"/>
</dbReference>
<dbReference type="GO" id="GO:0070492">
    <property type="term" value="F:oligosaccharide binding"/>
    <property type="evidence" value="ECO:0000318"/>
    <property type="project" value="GO_Central"/>
</dbReference>
<dbReference type="Pfam" id="PF00008">
    <property type="entry name" value="EGF"/>
    <property type="match status" value="1"/>
</dbReference>
<keyword evidence="2" id="KW-1015">Disulfide bond</keyword>
<dbReference type="PROSITE" id="PS00010">
    <property type="entry name" value="ASX_HYDROXYL"/>
    <property type="match status" value="1"/>
</dbReference>
<dbReference type="InterPro" id="IPR000152">
    <property type="entry name" value="EGF-type_Asp/Asn_hydroxyl_site"/>
</dbReference>
<keyword evidence="7" id="KW-1185">Reference proteome</keyword>
<reference evidence="6 7" key="1">
    <citation type="journal article" date="2007" name="Science">
        <title>Sea anemone genome reveals ancestral eumetazoan gene repertoire and genomic organization.</title>
        <authorList>
            <person name="Putnam N.H."/>
            <person name="Srivastava M."/>
            <person name="Hellsten U."/>
            <person name="Dirks B."/>
            <person name="Chapman J."/>
            <person name="Salamov A."/>
            <person name="Terry A."/>
            <person name="Shapiro H."/>
            <person name="Lindquist E."/>
            <person name="Kapitonov V.V."/>
            <person name="Jurka J."/>
            <person name="Genikhovich G."/>
            <person name="Grigoriev I.V."/>
            <person name="Lucas S.M."/>
            <person name="Steele R.E."/>
            <person name="Finnerty J.R."/>
            <person name="Technau U."/>
            <person name="Martindale M.Q."/>
            <person name="Rokhsar D.S."/>
        </authorList>
    </citation>
    <scope>NUCLEOTIDE SEQUENCE [LARGE SCALE GENOMIC DNA]</scope>
    <source>
        <strain evidence="7">CH2 X CH6</strain>
    </source>
</reference>
<dbReference type="OMA" id="YGHINIR"/>
<feature type="domain" description="EGF-like" evidence="4 5">
    <location>
        <begin position="78"/>
        <end position="89"/>
    </location>
</feature>
<evidence type="ECO:0000259" key="4">
    <source>
        <dbReference type="PROSITE" id="PS00022"/>
    </source>
</evidence>
<evidence type="ECO:0000256" key="1">
    <source>
        <dbReference type="ARBA" id="ARBA00006373"/>
    </source>
</evidence>
<dbReference type="Proteomes" id="UP000001593">
    <property type="component" value="Unassembled WGS sequence"/>
</dbReference>
<dbReference type="CDD" id="cd00054">
    <property type="entry name" value="EGF_CA"/>
    <property type="match status" value="1"/>
</dbReference>
<comment type="similarity">
    <text evidence="1">Belongs to the EGF domain peptide family.</text>
</comment>
<dbReference type="PhylomeDB" id="A7SBA0"/>
<evidence type="ECO:0000313" key="6">
    <source>
        <dbReference type="EMBL" id="EDO38961.1"/>
    </source>
</evidence>
<organism evidence="6 7">
    <name type="scientific">Nematostella vectensis</name>
    <name type="common">Starlet sea anemone</name>
    <dbReference type="NCBI Taxonomy" id="45351"/>
    <lineage>
        <taxon>Eukaryota</taxon>
        <taxon>Metazoa</taxon>
        <taxon>Cnidaria</taxon>
        <taxon>Anthozoa</taxon>
        <taxon>Hexacorallia</taxon>
        <taxon>Actiniaria</taxon>
        <taxon>Edwardsiidae</taxon>
        <taxon>Nematostella</taxon>
    </lineage>
</organism>
<dbReference type="InParanoid" id="A7SBA0"/>
<evidence type="ECO:0000259" key="5">
    <source>
        <dbReference type="PROSITE" id="PS01186"/>
    </source>
</evidence>
<dbReference type="OrthoDB" id="5965207at2759"/>
<dbReference type="PROSITE" id="PS01186">
    <property type="entry name" value="EGF_2"/>
    <property type="match status" value="1"/>
</dbReference>
<evidence type="ECO:0000256" key="2">
    <source>
        <dbReference type="ARBA" id="ARBA00023157"/>
    </source>
</evidence>
<sequence length="314" mass="35816">MSGKRCELLDEDKDSVPSSRFGSDESYEYYDLQQRIVKATSLLNAPADCGNGCCAQHKCLNGGTCVERCKDPKLKFSCNCRPPWSGRFCGKRVYSSCWEKHAFATHNGENLIDGLYTLRTSNGEEFLTYCLFTSAVVWTLIESFAFRYREEFKDKPFFVNYTLPYNPSQPIWEKFRLSRDAMLHVRANSSRFKSECAYNKRDQITGFPKDSILADLSEYDIMQHTEKSGSCVTLETAFIRGQECSSTPCTVSAWHIKNHHLHFDTTSNAQCTYKPTGSVASEDSFGYYFNANPESTCSENDDSTTQWWLGEELL</sequence>
<dbReference type="PROSITE" id="PS00022">
    <property type="entry name" value="EGF_1"/>
    <property type="match status" value="1"/>
</dbReference>
<proteinExistence type="inferred from homology"/>
<dbReference type="KEGG" id="nve:5510580"/>
<dbReference type="InterPro" id="IPR000742">
    <property type="entry name" value="EGF"/>
</dbReference>
<accession>A7SBA0</accession>
<protein>
    <recommendedName>
        <fullName evidence="4 5">EGF-like domain-containing protein</fullName>
    </recommendedName>
</protein>
<evidence type="ECO:0000256" key="3">
    <source>
        <dbReference type="SAM" id="MobiDB-lite"/>
    </source>
</evidence>
<name>A7SBA0_NEMVE</name>
<evidence type="ECO:0000313" key="7">
    <source>
        <dbReference type="Proteomes" id="UP000001593"/>
    </source>
</evidence>
<dbReference type="AlphaFoldDB" id="A7SBA0"/>
<dbReference type="EMBL" id="DS469615">
    <property type="protein sequence ID" value="EDO38961.1"/>
    <property type="molecule type" value="Genomic_DNA"/>
</dbReference>
<dbReference type="HOGENOM" id="CLU_044262_0_0_1"/>
<dbReference type="GO" id="GO:0005615">
    <property type="term" value="C:extracellular space"/>
    <property type="evidence" value="ECO:0000318"/>
    <property type="project" value="GO_Central"/>
</dbReference>